<dbReference type="RefSeq" id="WP_225699108.1">
    <property type="nucleotide sequence ID" value="NZ_JAIXNE010000005.1"/>
</dbReference>
<reference evidence="1" key="1">
    <citation type="submission" date="2021-09" db="EMBL/GenBank/DDBJ databases">
        <title>Fulvivirga sp. isolated from coastal sediment.</title>
        <authorList>
            <person name="Yu H."/>
        </authorList>
    </citation>
    <scope>NUCLEOTIDE SEQUENCE</scope>
    <source>
        <strain evidence="1">1062</strain>
    </source>
</reference>
<protein>
    <recommendedName>
        <fullName evidence="3">Thiamine diphosphokinase</fullName>
    </recommendedName>
</protein>
<dbReference type="EMBL" id="JAIXNE010000005">
    <property type="protein sequence ID" value="MCA6078254.1"/>
    <property type="molecule type" value="Genomic_DNA"/>
</dbReference>
<comment type="caution">
    <text evidence="1">The sequence shown here is derived from an EMBL/GenBank/DDBJ whole genome shotgun (WGS) entry which is preliminary data.</text>
</comment>
<dbReference type="Proteomes" id="UP001139409">
    <property type="component" value="Unassembled WGS sequence"/>
</dbReference>
<sequence>MSSHHFVIEGQEPALLIETKKPLAHPFFEQLAGWNPIIIATEEAISELIHANVNVDHLLMDKSAGKSDDEYRSELPHLQVHSDGSIGGTVNAILKNADCKHIQLITDENNNFERWNTIASDLGITVFTPSHMWRHIAPGTFRAWYPKGKQLEFYGDIRIEGKTGIAEYQVSADGIIEISSKDQFWVGEPLY</sequence>
<evidence type="ECO:0000313" key="1">
    <source>
        <dbReference type="EMBL" id="MCA6078254.1"/>
    </source>
</evidence>
<keyword evidence="2" id="KW-1185">Reference proteome</keyword>
<proteinExistence type="predicted"/>
<gene>
    <name evidence="1" type="ORF">LDX50_25505</name>
</gene>
<organism evidence="1 2">
    <name type="scientific">Fulvivirga sedimenti</name>
    <dbReference type="NCBI Taxonomy" id="2879465"/>
    <lineage>
        <taxon>Bacteria</taxon>
        <taxon>Pseudomonadati</taxon>
        <taxon>Bacteroidota</taxon>
        <taxon>Cytophagia</taxon>
        <taxon>Cytophagales</taxon>
        <taxon>Fulvivirgaceae</taxon>
        <taxon>Fulvivirga</taxon>
    </lineage>
</organism>
<dbReference type="AlphaFoldDB" id="A0A9X1HXG9"/>
<accession>A0A9X1HXG9</accession>
<name>A0A9X1HXG9_9BACT</name>
<evidence type="ECO:0000313" key="2">
    <source>
        <dbReference type="Proteomes" id="UP001139409"/>
    </source>
</evidence>
<evidence type="ECO:0008006" key="3">
    <source>
        <dbReference type="Google" id="ProtNLM"/>
    </source>
</evidence>